<reference evidence="1 2" key="1">
    <citation type="submission" date="2016-04" db="EMBL/GenBank/DDBJ databases">
        <title>Draft genome sequence of freshwater magnetotactic bacteria Magnetospirillum marisnigri SP-1 and Magnetospirillum moscoviense BB-1.</title>
        <authorList>
            <person name="Koziaeva V."/>
            <person name="Dziuba M.V."/>
            <person name="Ivanov T.M."/>
            <person name="Kuznetsov B."/>
            <person name="Grouzdev D.S."/>
        </authorList>
    </citation>
    <scope>NUCLEOTIDE SEQUENCE [LARGE SCALE GENOMIC DNA]</scope>
    <source>
        <strain evidence="1 2">SP-1</strain>
    </source>
</reference>
<organism evidence="1 2">
    <name type="scientific">Paramagnetospirillum marisnigri</name>
    <dbReference type="NCBI Taxonomy" id="1285242"/>
    <lineage>
        <taxon>Bacteria</taxon>
        <taxon>Pseudomonadati</taxon>
        <taxon>Pseudomonadota</taxon>
        <taxon>Alphaproteobacteria</taxon>
        <taxon>Rhodospirillales</taxon>
        <taxon>Magnetospirillaceae</taxon>
        <taxon>Paramagnetospirillum</taxon>
    </lineage>
</organism>
<keyword evidence="2" id="KW-1185">Reference proteome</keyword>
<sequence length="359" mass="39244">MPRDDTVVKKGSLRRTDSVPGHGDAVRVINETLKGPVASIFRSLVPAFGDIRGEDFYDTVMDSSELLHGCILIFRRHRDQFRTLLVDERGRPVNDDFVKLRCGRSVHDIIAMIVRTHAKRHFRTTLGGDPNDVGSRAGRMYQAMNEYLIHEWQVPLVPHYAPMPIHKVVEMGPRLLDIRESELLDAITAAAGPPPPVMRGLPSTPPPLPPRFEVTAPPQSNTVVARRGGSFMPVAAAQPFSGTPQEEFWWEALQDRGAASVLGARSGHEMRELVAALAGVNDAVRSELFAGLSLSTVQAAVCLATAFKVMGRNAFGQVFGLPGKPAMVTTIAQRLRQRNVGSRTELKALAALTEGAVRL</sequence>
<proteinExistence type="predicted"/>
<evidence type="ECO:0000313" key="1">
    <source>
        <dbReference type="EMBL" id="OAN42967.1"/>
    </source>
</evidence>
<accession>A0A178M5I4</accession>
<dbReference type="EMBL" id="LWQT01000131">
    <property type="protein sequence ID" value="OAN42967.1"/>
    <property type="molecule type" value="Genomic_DNA"/>
</dbReference>
<dbReference type="AlphaFoldDB" id="A0A178M5I4"/>
<dbReference type="Proteomes" id="UP000078428">
    <property type="component" value="Unassembled WGS sequence"/>
</dbReference>
<comment type="caution">
    <text evidence="1">The sequence shown here is derived from an EMBL/GenBank/DDBJ whole genome shotgun (WGS) entry which is preliminary data.</text>
</comment>
<name>A0A178M5I4_9PROT</name>
<gene>
    <name evidence="1" type="ORF">A6A04_09690</name>
</gene>
<evidence type="ECO:0000313" key="2">
    <source>
        <dbReference type="Proteomes" id="UP000078428"/>
    </source>
</evidence>
<dbReference type="RefSeq" id="WP_068495959.1">
    <property type="nucleotide sequence ID" value="NZ_LWQT01000131.1"/>
</dbReference>
<protein>
    <submittedName>
        <fullName evidence="1">Uncharacterized protein</fullName>
    </submittedName>
</protein>